<dbReference type="InterPro" id="IPR001451">
    <property type="entry name" value="Hexapep"/>
</dbReference>
<comment type="similarity">
    <text evidence="1">Belongs to the transferase hexapeptide repeat family.</text>
</comment>
<dbReference type="AlphaFoldDB" id="A0A1B2FDL3"/>
<evidence type="ECO:0000313" key="4">
    <source>
        <dbReference type="EMBL" id="ANY90313.1"/>
    </source>
</evidence>
<organism evidence="4">
    <name type="scientific">Pseudomonas putida</name>
    <name type="common">Arthrobacter siderocapsulatus</name>
    <dbReference type="NCBI Taxonomy" id="303"/>
    <lineage>
        <taxon>Bacteria</taxon>
        <taxon>Pseudomonadati</taxon>
        <taxon>Pseudomonadota</taxon>
        <taxon>Gammaproteobacteria</taxon>
        <taxon>Pseudomonadales</taxon>
        <taxon>Pseudomonadaceae</taxon>
        <taxon>Pseudomonas</taxon>
    </lineage>
</organism>
<dbReference type="EMBL" id="CP016634">
    <property type="protein sequence ID" value="ANY90313.1"/>
    <property type="molecule type" value="Genomic_DNA"/>
</dbReference>
<dbReference type="CDD" id="cd03354">
    <property type="entry name" value="LbH_SAT"/>
    <property type="match status" value="1"/>
</dbReference>
<dbReference type="Pfam" id="PF14602">
    <property type="entry name" value="Hexapep_2"/>
    <property type="match status" value="1"/>
</dbReference>
<dbReference type="RefSeq" id="WP_070090677.1">
    <property type="nucleotide sequence ID" value="NZ_CP016634.1"/>
</dbReference>
<protein>
    <submittedName>
        <fullName evidence="4">Serine acetyltransferase</fullName>
    </submittedName>
</protein>
<dbReference type="GO" id="GO:0016746">
    <property type="term" value="F:acyltransferase activity"/>
    <property type="evidence" value="ECO:0007669"/>
    <property type="project" value="UniProtKB-KW"/>
</dbReference>
<keyword evidence="2 4" id="KW-0808">Transferase</keyword>
<accession>A0A1B2FDL3</accession>
<gene>
    <name evidence="4" type="primary">cysE_3</name>
    <name evidence="4" type="ORF">IEC33019_4827</name>
</gene>
<dbReference type="InterPro" id="IPR045304">
    <property type="entry name" value="LbH_SAT"/>
</dbReference>
<sequence>MSFEELLECWRAEVSNKKKPGRRVSLFFNILRRARRNNKLRYLLWFRFAQYLHQKKGLRAAYARRLNQRLNLKYAVDISLDATIGPGMRIAHLPGVVISGYARIGRNLFIRQNSTIGIKTLGLERYQLEIGDNVSIGANSCIIGDTLSIGDNVTIGAMSLVNKSVPANCTYYTQRSGVLIER</sequence>
<proteinExistence type="inferred from homology"/>
<evidence type="ECO:0000256" key="3">
    <source>
        <dbReference type="ARBA" id="ARBA00023315"/>
    </source>
</evidence>
<reference evidence="4" key="1">
    <citation type="submission" date="2016-07" db="EMBL/GenBank/DDBJ databases">
        <title>New class B carbapenemase carried by novel plasmid in Pseudomonas putida enviromental strain in eastern Amazonia.</title>
        <authorList>
            <person name="Souza C.O."/>
            <person name="Lima K.V."/>
            <person name="Brasiliense D.M."/>
            <person name="Perez-Chaparro P.J."/>
            <person name="Mamizuka E.M."/>
            <person name="Lima M.O."/>
            <person name="Lima L.N."/>
            <person name="McCulloch J.A."/>
        </authorList>
    </citation>
    <scope>NUCLEOTIDE SEQUENCE [LARGE SCALE GENOMIC DNA]</scope>
    <source>
        <strain evidence="4">IEC33019</strain>
    </source>
</reference>
<dbReference type="Gene3D" id="2.160.10.10">
    <property type="entry name" value="Hexapeptide repeat proteins"/>
    <property type="match status" value="1"/>
</dbReference>
<dbReference type="SUPFAM" id="SSF51161">
    <property type="entry name" value="Trimeric LpxA-like enzymes"/>
    <property type="match status" value="1"/>
</dbReference>
<evidence type="ECO:0000256" key="2">
    <source>
        <dbReference type="ARBA" id="ARBA00022679"/>
    </source>
</evidence>
<keyword evidence="3" id="KW-0012">Acyltransferase</keyword>
<name>A0A1B2FDL3_PSEPU</name>
<dbReference type="InterPro" id="IPR011004">
    <property type="entry name" value="Trimer_LpxA-like_sf"/>
</dbReference>
<evidence type="ECO:0000256" key="1">
    <source>
        <dbReference type="ARBA" id="ARBA00007274"/>
    </source>
</evidence>
<dbReference type="PANTHER" id="PTHR42811">
    <property type="entry name" value="SERINE ACETYLTRANSFERASE"/>
    <property type="match status" value="1"/>
</dbReference>